<evidence type="ECO:0000256" key="1">
    <source>
        <dbReference type="ARBA" id="ARBA00004123"/>
    </source>
</evidence>
<dbReference type="Proteomes" id="UP000738349">
    <property type="component" value="Unassembled WGS sequence"/>
</dbReference>
<dbReference type="Pfam" id="PF11951">
    <property type="entry name" value="Fungal_trans_2"/>
    <property type="match status" value="1"/>
</dbReference>
<sequence>MRKVKSIARLFHHYISDLSKWYDLSDATSAFEVTVPLISLQEPLLFFAIIALSAMHMSKTTASSFRATAENYHGRCVQLLINIEENDGVMTGGVALAATCLLRSYEILDSDIDPNMHLRGAYSMVSIQDLLPGELHRGPLAVGLWNYLREDITFSLFENCPFKIDLKSVSLSVDHNSDQDYLNSITLILGRIINIAFDHAFSVEEWENTLEQVRQWSSTCPQRLRRFSRQPGGPGTNDLFPRACFLQHCHGNSLDLNEHAFEAKEDLLETMAMEICGITFTKKTPSVIVNAFGPMSYCSKFIRTEAPRQELTRQLLACKSSIGWPVQRLVDDLETSRRASGV</sequence>
<comment type="caution">
    <text evidence="3">The sequence shown here is derived from an EMBL/GenBank/DDBJ whole genome shotgun (WGS) entry which is preliminary data.</text>
</comment>
<comment type="subcellular location">
    <subcellularLocation>
        <location evidence="1">Nucleus</location>
    </subcellularLocation>
</comment>
<gene>
    <name evidence="3" type="ORF">EDB81DRAFT_839891</name>
</gene>
<organism evidence="3 4">
    <name type="scientific">Dactylonectria macrodidyma</name>
    <dbReference type="NCBI Taxonomy" id="307937"/>
    <lineage>
        <taxon>Eukaryota</taxon>
        <taxon>Fungi</taxon>
        <taxon>Dikarya</taxon>
        <taxon>Ascomycota</taxon>
        <taxon>Pezizomycotina</taxon>
        <taxon>Sordariomycetes</taxon>
        <taxon>Hypocreomycetidae</taxon>
        <taxon>Hypocreales</taxon>
        <taxon>Nectriaceae</taxon>
        <taxon>Dactylonectria</taxon>
    </lineage>
</organism>
<keyword evidence="2" id="KW-0539">Nucleus</keyword>
<accession>A0A9P9JHE3</accession>
<dbReference type="AlphaFoldDB" id="A0A9P9JHE3"/>
<reference evidence="3" key="1">
    <citation type="journal article" date="2021" name="Nat. Commun.">
        <title>Genetic determinants of endophytism in the Arabidopsis root mycobiome.</title>
        <authorList>
            <person name="Mesny F."/>
            <person name="Miyauchi S."/>
            <person name="Thiergart T."/>
            <person name="Pickel B."/>
            <person name="Atanasova L."/>
            <person name="Karlsson M."/>
            <person name="Huettel B."/>
            <person name="Barry K.W."/>
            <person name="Haridas S."/>
            <person name="Chen C."/>
            <person name="Bauer D."/>
            <person name="Andreopoulos W."/>
            <person name="Pangilinan J."/>
            <person name="LaButti K."/>
            <person name="Riley R."/>
            <person name="Lipzen A."/>
            <person name="Clum A."/>
            <person name="Drula E."/>
            <person name="Henrissat B."/>
            <person name="Kohler A."/>
            <person name="Grigoriev I.V."/>
            <person name="Martin F.M."/>
            <person name="Hacquard S."/>
        </authorList>
    </citation>
    <scope>NUCLEOTIDE SEQUENCE</scope>
    <source>
        <strain evidence="3">MPI-CAGE-AT-0147</strain>
    </source>
</reference>
<evidence type="ECO:0000313" key="4">
    <source>
        <dbReference type="Proteomes" id="UP000738349"/>
    </source>
</evidence>
<keyword evidence="4" id="KW-1185">Reference proteome</keyword>
<dbReference type="EMBL" id="JAGMUV010000004">
    <property type="protein sequence ID" value="KAH7161587.1"/>
    <property type="molecule type" value="Genomic_DNA"/>
</dbReference>
<proteinExistence type="predicted"/>
<dbReference type="OrthoDB" id="407832at2759"/>
<dbReference type="PANTHER" id="PTHR37534">
    <property type="entry name" value="TRANSCRIPTIONAL ACTIVATOR PROTEIN UGA3"/>
    <property type="match status" value="1"/>
</dbReference>
<dbReference type="GO" id="GO:0005634">
    <property type="term" value="C:nucleus"/>
    <property type="evidence" value="ECO:0007669"/>
    <property type="project" value="UniProtKB-SubCell"/>
</dbReference>
<evidence type="ECO:0000313" key="3">
    <source>
        <dbReference type="EMBL" id="KAH7161587.1"/>
    </source>
</evidence>
<evidence type="ECO:0000256" key="2">
    <source>
        <dbReference type="ARBA" id="ARBA00023242"/>
    </source>
</evidence>
<name>A0A9P9JHE3_9HYPO</name>
<protein>
    <submittedName>
        <fullName evidence="3">Uncharacterized protein</fullName>
    </submittedName>
</protein>
<dbReference type="GO" id="GO:0045944">
    <property type="term" value="P:positive regulation of transcription by RNA polymerase II"/>
    <property type="evidence" value="ECO:0007669"/>
    <property type="project" value="TreeGrafter"/>
</dbReference>
<dbReference type="GO" id="GO:0003700">
    <property type="term" value="F:DNA-binding transcription factor activity"/>
    <property type="evidence" value="ECO:0007669"/>
    <property type="project" value="TreeGrafter"/>
</dbReference>
<dbReference type="PANTHER" id="PTHR37534:SF25">
    <property type="entry name" value="ZN(II)2CYS6 TRANSCRIPTION FACTOR (EUROFUNG)"/>
    <property type="match status" value="1"/>
</dbReference>
<dbReference type="InterPro" id="IPR021858">
    <property type="entry name" value="Fun_TF"/>
</dbReference>
<dbReference type="GO" id="GO:0000976">
    <property type="term" value="F:transcription cis-regulatory region binding"/>
    <property type="evidence" value="ECO:0007669"/>
    <property type="project" value="TreeGrafter"/>
</dbReference>